<feature type="compositionally biased region" description="Acidic residues" evidence="5">
    <location>
        <begin position="171"/>
        <end position="184"/>
    </location>
</feature>
<comment type="subcellular location">
    <subcellularLocation>
        <location evidence="1">Nucleus</location>
    </subcellularLocation>
</comment>
<feature type="compositionally biased region" description="Polar residues" evidence="5">
    <location>
        <begin position="743"/>
        <end position="754"/>
    </location>
</feature>
<dbReference type="Proteomes" id="UP000663829">
    <property type="component" value="Unassembled WGS sequence"/>
</dbReference>
<keyword evidence="2" id="KW-0804">Transcription</keyword>
<keyword evidence="4" id="KW-0863">Zinc-finger</keyword>
<dbReference type="EMBL" id="CAJNOQ010000815">
    <property type="protein sequence ID" value="CAF0841382.1"/>
    <property type="molecule type" value="Genomic_DNA"/>
</dbReference>
<dbReference type="PANTHER" id="PTHR15052:SF2">
    <property type="entry name" value="GENERAL TRANSCRIPTION FACTOR 3C POLYPEPTIDE 2"/>
    <property type="match status" value="1"/>
</dbReference>
<evidence type="ECO:0000256" key="3">
    <source>
        <dbReference type="ARBA" id="ARBA00023242"/>
    </source>
</evidence>
<feature type="compositionally biased region" description="Polar residues" evidence="5">
    <location>
        <begin position="281"/>
        <end position="292"/>
    </location>
</feature>
<proteinExistence type="predicted"/>
<dbReference type="OrthoDB" id="4703at2759"/>
<dbReference type="InterPro" id="IPR036322">
    <property type="entry name" value="WD40_repeat_dom_sf"/>
</dbReference>
<dbReference type="PROSITE" id="PS00028">
    <property type="entry name" value="ZINC_FINGER_C2H2_1"/>
    <property type="match status" value="1"/>
</dbReference>
<feature type="region of interest" description="Disordered" evidence="5">
    <location>
        <begin position="1"/>
        <end position="37"/>
    </location>
</feature>
<evidence type="ECO:0000256" key="1">
    <source>
        <dbReference type="ARBA" id="ARBA00004123"/>
    </source>
</evidence>
<comment type="caution">
    <text evidence="7">The sequence shown here is derived from an EMBL/GenBank/DDBJ whole genome shotgun (WGS) entry which is preliminary data.</text>
</comment>
<evidence type="ECO:0000313" key="7">
    <source>
        <dbReference type="EMBL" id="CAF0841382.1"/>
    </source>
</evidence>
<evidence type="ECO:0000313" key="8">
    <source>
        <dbReference type="EMBL" id="CAF3628744.1"/>
    </source>
</evidence>
<evidence type="ECO:0000256" key="5">
    <source>
        <dbReference type="SAM" id="MobiDB-lite"/>
    </source>
</evidence>
<evidence type="ECO:0000313" key="9">
    <source>
        <dbReference type="Proteomes" id="UP000663829"/>
    </source>
</evidence>
<feature type="compositionally biased region" description="Basic residues" evidence="5">
    <location>
        <begin position="153"/>
        <end position="165"/>
    </location>
</feature>
<feature type="region of interest" description="Disordered" evidence="5">
    <location>
        <begin position="727"/>
        <end position="754"/>
    </location>
</feature>
<sequence>MATHTEGVKRRGKQLRGNASKKQKSSGINDKNENENNGDLKKIFDQILPPQFFKPEAWNLLNHEIGYAYPDLPDITKLLSYSSVNGKSFTCPLCHSTFISREGFIYHVYNKCQNLNLPKTNCYCLFCGRKYTHVNVVRKHIRDEHYDPQPIKKTPKKREKSKRKISNSDDEHYDNDDDYSDEEDDGKRKRLKIASQDQFQYRAHGQFILSIELSNQCKEEFAKMKFVEKCPFCDCAPSNKKEKYSTWEKLDAHWQSTCSMAKQKLSTTTSKTRQSTITPTKRQSIISSGTESEQWKNYRNDLDNGNIPLHPLTLNENAFNIALKLRHQQQSTKIECRIDYLNNENEIKIENVTDDTFIHDYLSQNNAVLLSKDIENSCIKSTISLSSLKSIIHNNFFTLNTGNPVYAIDWLTMPTTNSLSNKQYLAVGGTRSSLVNKHYYNENYTYKNCIQLWEFDLSDIKTCTYPKHYRLVCYLPIKKSGAIWNLKWAPYQNHEHNKNDLGYLAAACSSGHIYIHNIIEQSSDKSATTTVYPFYNSTKQLKLSLNHHGSLPQCLSIDWSKLDPSRIISSYSNGYIALFNVNITASYLTQTNKNGEKEIWPIRTIQISFTPIRDVKFLNESDSFVMTVSGMAKRFRIFSRMSAYLACADIDNSHPKHIYFQPTPDHVLSVDYSDWLDSAVLCDSNGHVYFYRLTNFVRWTRKNECSTKYRVQILNIPSFLQKSSRDSQQSISSNSKSSPLKQVNQKGSLTTSKNESINNDCDDTYEKGAYSELIKKYSLNINACCESNFVSKQDDFSKAGSYSLNALHKIRFNPNLGSHTWCAAGGESGLLILLPLTRACATIADLHYKEENKH</sequence>
<organism evidence="7 9">
    <name type="scientific">Didymodactylos carnosus</name>
    <dbReference type="NCBI Taxonomy" id="1234261"/>
    <lineage>
        <taxon>Eukaryota</taxon>
        <taxon>Metazoa</taxon>
        <taxon>Spiralia</taxon>
        <taxon>Gnathifera</taxon>
        <taxon>Rotifera</taxon>
        <taxon>Eurotatoria</taxon>
        <taxon>Bdelloidea</taxon>
        <taxon>Philodinida</taxon>
        <taxon>Philodinidae</taxon>
        <taxon>Didymodactylos</taxon>
    </lineage>
</organism>
<keyword evidence="3" id="KW-0539">Nucleus</keyword>
<accession>A0A813VIS5</accession>
<protein>
    <recommendedName>
        <fullName evidence="6">C2H2-type domain-containing protein</fullName>
    </recommendedName>
</protein>
<dbReference type="InterPro" id="IPR001680">
    <property type="entry name" value="WD40_rpt"/>
</dbReference>
<feature type="region of interest" description="Disordered" evidence="5">
    <location>
        <begin position="145"/>
        <end position="187"/>
    </location>
</feature>
<dbReference type="PANTHER" id="PTHR15052">
    <property type="entry name" value="RNA POLYMERASE III TRANSCRIPTION INITIATION FACTOR COMPLEX SUBUNIT"/>
    <property type="match status" value="1"/>
</dbReference>
<dbReference type="SUPFAM" id="SSF50978">
    <property type="entry name" value="WD40 repeat-like"/>
    <property type="match status" value="1"/>
</dbReference>
<feature type="domain" description="C2H2-type" evidence="6">
    <location>
        <begin position="120"/>
        <end position="150"/>
    </location>
</feature>
<feature type="compositionally biased region" description="Low complexity" evidence="5">
    <location>
        <begin position="266"/>
        <end position="280"/>
    </location>
</feature>
<dbReference type="AlphaFoldDB" id="A0A813VIS5"/>
<dbReference type="InterPro" id="IPR013087">
    <property type="entry name" value="Znf_C2H2_type"/>
</dbReference>
<feature type="compositionally biased region" description="Low complexity" evidence="5">
    <location>
        <begin position="727"/>
        <end position="742"/>
    </location>
</feature>
<gene>
    <name evidence="7" type="ORF">GPM918_LOCUS5583</name>
    <name evidence="8" type="ORF">SRO942_LOCUS5583</name>
</gene>
<keyword evidence="4" id="KW-0479">Metal-binding</keyword>
<keyword evidence="9" id="KW-1185">Reference proteome</keyword>
<name>A0A813VIS5_9BILA</name>
<dbReference type="Gene3D" id="2.130.10.10">
    <property type="entry name" value="YVTN repeat-like/Quinoprotein amine dehydrogenase"/>
    <property type="match status" value="1"/>
</dbReference>
<dbReference type="SMART" id="SM00320">
    <property type="entry name" value="WD40"/>
    <property type="match status" value="3"/>
</dbReference>
<reference evidence="7" key="1">
    <citation type="submission" date="2021-02" db="EMBL/GenBank/DDBJ databases">
        <authorList>
            <person name="Nowell W R."/>
        </authorList>
    </citation>
    <scope>NUCLEOTIDE SEQUENCE</scope>
</reference>
<evidence type="ECO:0000256" key="2">
    <source>
        <dbReference type="ARBA" id="ARBA00023163"/>
    </source>
</evidence>
<feature type="region of interest" description="Disordered" evidence="5">
    <location>
        <begin position="265"/>
        <end position="292"/>
    </location>
</feature>
<evidence type="ECO:0000259" key="6">
    <source>
        <dbReference type="PROSITE" id="PS50157"/>
    </source>
</evidence>
<evidence type="ECO:0000256" key="4">
    <source>
        <dbReference type="PROSITE-ProRule" id="PRU00042"/>
    </source>
</evidence>
<dbReference type="EMBL" id="CAJOBC010000815">
    <property type="protein sequence ID" value="CAF3628744.1"/>
    <property type="molecule type" value="Genomic_DNA"/>
</dbReference>
<dbReference type="GO" id="GO:0000127">
    <property type="term" value="C:transcription factor TFIIIC complex"/>
    <property type="evidence" value="ECO:0007669"/>
    <property type="project" value="TreeGrafter"/>
</dbReference>
<feature type="compositionally biased region" description="Basic residues" evidence="5">
    <location>
        <begin position="10"/>
        <end position="24"/>
    </location>
</feature>
<dbReference type="Proteomes" id="UP000681722">
    <property type="component" value="Unassembled WGS sequence"/>
</dbReference>
<dbReference type="InterPro" id="IPR052416">
    <property type="entry name" value="GTF3C_component"/>
</dbReference>
<dbReference type="GO" id="GO:0008270">
    <property type="term" value="F:zinc ion binding"/>
    <property type="evidence" value="ECO:0007669"/>
    <property type="project" value="UniProtKB-KW"/>
</dbReference>
<dbReference type="InterPro" id="IPR015943">
    <property type="entry name" value="WD40/YVTN_repeat-like_dom_sf"/>
</dbReference>
<dbReference type="PROSITE" id="PS50157">
    <property type="entry name" value="ZINC_FINGER_C2H2_2"/>
    <property type="match status" value="1"/>
</dbReference>
<keyword evidence="4" id="KW-0862">Zinc</keyword>
<dbReference type="GO" id="GO:0005634">
    <property type="term" value="C:nucleus"/>
    <property type="evidence" value="ECO:0007669"/>
    <property type="project" value="UniProtKB-SubCell"/>
</dbReference>
<dbReference type="GO" id="GO:0006383">
    <property type="term" value="P:transcription by RNA polymerase III"/>
    <property type="evidence" value="ECO:0007669"/>
    <property type="project" value="TreeGrafter"/>
</dbReference>